<comment type="caution">
    <text evidence="2">The sequence shown here is derived from an EMBL/GenBank/DDBJ whole genome shotgun (WGS) entry which is preliminary data.</text>
</comment>
<protein>
    <submittedName>
        <fullName evidence="2">Uncharacterized protein</fullName>
    </submittedName>
</protein>
<evidence type="ECO:0000313" key="2">
    <source>
        <dbReference type="EMBL" id="EPD69986.1"/>
    </source>
</evidence>
<dbReference type="Proteomes" id="UP000014408">
    <property type="component" value="Unassembled WGS sequence"/>
</dbReference>
<evidence type="ECO:0000313" key="3">
    <source>
        <dbReference type="Proteomes" id="UP000014408"/>
    </source>
</evidence>
<feature type="compositionally biased region" description="Polar residues" evidence="1">
    <location>
        <begin position="16"/>
        <end position="28"/>
    </location>
</feature>
<name>S2Z0F4_9CORY</name>
<dbReference type="AlphaFoldDB" id="S2Z0F4"/>
<feature type="region of interest" description="Disordered" evidence="1">
    <location>
        <begin position="1"/>
        <end position="28"/>
    </location>
</feature>
<dbReference type="RefSeq" id="WP_016459322.1">
    <property type="nucleotide sequence ID" value="NZ_KE150446.1"/>
</dbReference>
<proteinExistence type="predicted"/>
<sequence>MTASISSLANAEEVQQAESQTIEAPSASDQPAFWFQSAEGTRTFDVSENVIVPHVLKSDSVRIEGNLINTYDANDELVGSIKADLPEGVALKFANGVIYAGSTDGVANRCIENKWVGLGINVAADALVCAPVGAATGGAGGFACGAAVGAGVTAASY</sequence>
<evidence type="ECO:0000256" key="1">
    <source>
        <dbReference type="SAM" id="MobiDB-lite"/>
    </source>
</evidence>
<organism evidence="2 3">
    <name type="scientific">Corynebacterium pyruviciproducens ATCC BAA-1742</name>
    <dbReference type="NCBI Taxonomy" id="1125779"/>
    <lineage>
        <taxon>Bacteria</taxon>
        <taxon>Bacillati</taxon>
        <taxon>Actinomycetota</taxon>
        <taxon>Actinomycetes</taxon>
        <taxon>Mycobacteriales</taxon>
        <taxon>Corynebacteriaceae</taxon>
        <taxon>Corynebacterium</taxon>
    </lineage>
</organism>
<dbReference type="HOGENOM" id="CLU_132539_0_0_11"/>
<reference evidence="2 3" key="1">
    <citation type="submission" date="2013-05" db="EMBL/GenBank/DDBJ databases">
        <title>The Genome Sequence of Corynebacterium pyruviciproducens 1773O (ATCC BAA-1742).</title>
        <authorList>
            <consortium name="The Broad Institute Genomics Platform"/>
            <person name="Earl A."/>
            <person name="Ward D."/>
            <person name="Feldgarden M."/>
            <person name="Gevers D."/>
            <person name="Tong J."/>
            <person name="Walker B."/>
            <person name="Young S."/>
            <person name="Zeng Q."/>
            <person name="Gargeya S."/>
            <person name="Fitzgerald M."/>
            <person name="Haas B."/>
            <person name="Abouelleil A."/>
            <person name="Allen A.W."/>
            <person name="Alvarado L."/>
            <person name="Arachchi H.M."/>
            <person name="Berlin A.M."/>
            <person name="Chapman S.B."/>
            <person name="Gainer-Dewar J."/>
            <person name="Goldberg J."/>
            <person name="Griggs A."/>
            <person name="Gujja S."/>
            <person name="Hansen M."/>
            <person name="Howarth C."/>
            <person name="Imamovic A."/>
            <person name="Ireland A."/>
            <person name="Larimer J."/>
            <person name="McCowan C."/>
            <person name="Murphy C."/>
            <person name="Pearson M."/>
            <person name="Poon T.W."/>
            <person name="Priest M."/>
            <person name="Roberts A."/>
            <person name="Saif S."/>
            <person name="Shea T."/>
            <person name="Sisk P."/>
            <person name="Sykes S."/>
            <person name="Wortman J."/>
            <person name="Nusbaum C."/>
            <person name="Birren B."/>
        </authorList>
    </citation>
    <scope>NUCLEOTIDE SEQUENCE [LARGE SCALE GENOMIC DNA]</scope>
    <source>
        <strain evidence="2 3">ATCC BAA-1742</strain>
    </source>
</reference>
<accession>S2Z0F4</accession>
<gene>
    <name evidence="2" type="ORF">HMPREF1219_00931</name>
</gene>
<keyword evidence="3" id="KW-1185">Reference proteome</keyword>
<dbReference type="eggNOG" id="ENOG5031FSM">
    <property type="taxonomic scope" value="Bacteria"/>
</dbReference>
<dbReference type="EMBL" id="ATBY01000010">
    <property type="protein sequence ID" value="EPD69986.1"/>
    <property type="molecule type" value="Genomic_DNA"/>
</dbReference>